<keyword evidence="3" id="KW-1185">Reference proteome</keyword>
<dbReference type="PANTHER" id="PTHR43591:SF110">
    <property type="entry name" value="RHODANESE DOMAIN-CONTAINING PROTEIN"/>
    <property type="match status" value="1"/>
</dbReference>
<reference evidence="2 3" key="1">
    <citation type="submission" date="2019-11" db="EMBL/GenBank/DDBJ databases">
        <title>Comparative genomics of hydrocarbon-degrading Desulfosarcina strains.</title>
        <authorList>
            <person name="Watanabe M."/>
            <person name="Kojima H."/>
            <person name="Fukui M."/>
        </authorList>
    </citation>
    <scope>NUCLEOTIDE SEQUENCE [LARGE SCALE GENOMIC DNA]</scope>
    <source>
        <strain evidence="2 3">PL12</strain>
    </source>
</reference>
<dbReference type="GO" id="GO:0008757">
    <property type="term" value="F:S-adenosylmethionine-dependent methyltransferase activity"/>
    <property type="evidence" value="ECO:0007669"/>
    <property type="project" value="InterPro"/>
</dbReference>
<dbReference type="RefSeq" id="WP_155316029.1">
    <property type="nucleotide sequence ID" value="NZ_AP021874.1"/>
</dbReference>
<feature type="domain" description="Methyltransferase type 11" evidence="1">
    <location>
        <begin position="41"/>
        <end position="133"/>
    </location>
</feature>
<dbReference type="AlphaFoldDB" id="A0A5K7YFH8"/>
<dbReference type="SUPFAM" id="SSF53335">
    <property type="entry name" value="S-adenosyl-L-methionine-dependent methyltransferases"/>
    <property type="match status" value="1"/>
</dbReference>
<dbReference type="InterPro" id="IPR013216">
    <property type="entry name" value="Methyltransf_11"/>
</dbReference>
<protein>
    <recommendedName>
        <fullName evidence="1">Methyltransferase type 11 domain-containing protein</fullName>
    </recommendedName>
</protein>
<dbReference type="PANTHER" id="PTHR43591">
    <property type="entry name" value="METHYLTRANSFERASE"/>
    <property type="match status" value="1"/>
</dbReference>
<sequence>MDQIDEIIAFYDKEAEATGWYGPEVAFGLTYAHVQSGQTMLDIGIGTGLGSILFLKAGLEIHGMDISPQMLDACRKKGFSSLHQHDLSKIPYPFDSESINHAICTGVFNFFSDLSSVFQEANRILFKGGLFVFVVGDRSENDAHSIEVGVEHTKSEKTVTMYLHSAKQIVGLMARYGFEPMRDLSFTVFMNRERTKRMLARSYLCRKRTGIA</sequence>
<dbReference type="Pfam" id="PF08241">
    <property type="entry name" value="Methyltransf_11"/>
    <property type="match status" value="1"/>
</dbReference>
<gene>
    <name evidence="2" type="ORF">DSCA_17380</name>
</gene>
<dbReference type="OrthoDB" id="5416721at2"/>
<evidence type="ECO:0000313" key="2">
    <source>
        <dbReference type="EMBL" id="BBO67808.1"/>
    </source>
</evidence>
<dbReference type="InterPro" id="IPR029063">
    <property type="entry name" value="SAM-dependent_MTases_sf"/>
</dbReference>
<dbReference type="EMBL" id="AP021874">
    <property type="protein sequence ID" value="BBO67808.1"/>
    <property type="molecule type" value="Genomic_DNA"/>
</dbReference>
<name>A0A5K7YFH8_9BACT</name>
<organism evidence="2 3">
    <name type="scientific">Desulfosarcina alkanivorans</name>
    <dbReference type="NCBI Taxonomy" id="571177"/>
    <lineage>
        <taxon>Bacteria</taxon>
        <taxon>Pseudomonadati</taxon>
        <taxon>Thermodesulfobacteriota</taxon>
        <taxon>Desulfobacteria</taxon>
        <taxon>Desulfobacterales</taxon>
        <taxon>Desulfosarcinaceae</taxon>
        <taxon>Desulfosarcina</taxon>
    </lineage>
</organism>
<dbReference type="KEGG" id="dalk:DSCA_17380"/>
<evidence type="ECO:0000259" key="1">
    <source>
        <dbReference type="Pfam" id="PF08241"/>
    </source>
</evidence>
<evidence type="ECO:0000313" key="3">
    <source>
        <dbReference type="Proteomes" id="UP000427906"/>
    </source>
</evidence>
<dbReference type="CDD" id="cd02440">
    <property type="entry name" value="AdoMet_MTases"/>
    <property type="match status" value="1"/>
</dbReference>
<dbReference type="Gene3D" id="3.40.50.150">
    <property type="entry name" value="Vaccinia Virus protein VP39"/>
    <property type="match status" value="1"/>
</dbReference>
<accession>A0A5K7YFH8</accession>
<dbReference type="Proteomes" id="UP000427906">
    <property type="component" value="Chromosome"/>
</dbReference>
<proteinExistence type="predicted"/>